<dbReference type="InterPro" id="IPR036890">
    <property type="entry name" value="HATPase_C_sf"/>
</dbReference>
<feature type="transmembrane region" description="Helical" evidence="7">
    <location>
        <begin position="70"/>
        <end position="87"/>
    </location>
</feature>
<dbReference type="GO" id="GO:0009927">
    <property type="term" value="F:histidine phosphotransfer kinase activity"/>
    <property type="evidence" value="ECO:0007669"/>
    <property type="project" value="TreeGrafter"/>
</dbReference>
<evidence type="ECO:0000313" key="10">
    <source>
        <dbReference type="Proteomes" id="UP000215405"/>
    </source>
</evidence>
<dbReference type="CDD" id="cd00082">
    <property type="entry name" value="HisKA"/>
    <property type="match status" value="1"/>
</dbReference>
<gene>
    <name evidence="9" type="ORF">B7H23_15025</name>
</gene>
<dbReference type="Gene3D" id="1.10.287.130">
    <property type="match status" value="1"/>
</dbReference>
<proteinExistence type="predicted"/>
<evidence type="ECO:0000256" key="1">
    <source>
        <dbReference type="ARBA" id="ARBA00000085"/>
    </source>
</evidence>
<feature type="transmembrane region" description="Helical" evidence="7">
    <location>
        <begin position="168"/>
        <end position="187"/>
    </location>
</feature>
<feature type="compositionally biased region" description="Basic and acidic residues" evidence="6">
    <location>
        <begin position="585"/>
        <end position="595"/>
    </location>
</feature>
<dbReference type="CDD" id="cd00130">
    <property type="entry name" value="PAS"/>
    <property type="match status" value="1"/>
</dbReference>
<dbReference type="InterPro" id="IPR004358">
    <property type="entry name" value="Sig_transdc_His_kin-like_C"/>
</dbReference>
<comment type="catalytic activity">
    <reaction evidence="1">
        <text>ATP + protein L-histidine = ADP + protein N-phospho-L-histidine.</text>
        <dbReference type="EC" id="2.7.13.3"/>
    </reaction>
</comment>
<dbReference type="Pfam" id="PF00512">
    <property type="entry name" value="HisKA"/>
    <property type="match status" value="1"/>
</dbReference>
<dbReference type="PROSITE" id="PS50109">
    <property type="entry name" value="HIS_KIN"/>
    <property type="match status" value="1"/>
</dbReference>
<dbReference type="InterPro" id="IPR003661">
    <property type="entry name" value="HisK_dim/P_dom"/>
</dbReference>
<evidence type="ECO:0000313" key="9">
    <source>
        <dbReference type="EMBL" id="OXS99463.1"/>
    </source>
</evidence>
<feature type="domain" description="Histidine kinase" evidence="8">
    <location>
        <begin position="344"/>
        <end position="565"/>
    </location>
</feature>
<protein>
    <recommendedName>
        <fullName evidence="2">histidine kinase</fullName>
        <ecNumber evidence="2">2.7.13.3</ecNumber>
    </recommendedName>
</protein>
<dbReference type="EMBL" id="NBYO01000003">
    <property type="protein sequence ID" value="OXS99463.1"/>
    <property type="molecule type" value="Genomic_DNA"/>
</dbReference>
<evidence type="ECO:0000256" key="5">
    <source>
        <dbReference type="ARBA" id="ARBA00022777"/>
    </source>
</evidence>
<dbReference type="Gene3D" id="3.30.565.10">
    <property type="entry name" value="Histidine kinase-like ATPase, C-terminal domain"/>
    <property type="match status" value="1"/>
</dbReference>
<evidence type="ECO:0000256" key="4">
    <source>
        <dbReference type="ARBA" id="ARBA00022679"/>
    </source>
</evidence>
<keyword evidence="5" id="KW-0418">Kinase</keyword>
<dbReference type="Proteomes" id="UP000215405">
    <property type="component" value="Unassembled WGS sequence"/>
</dbReference>
<dbReference type="EC" id="2.7.13.3" evidence="2"/>
<dbReference type="SUPFAM" id="SSF55874">
    <property type="entry name" value="ATPase domain of HSP90 chaperone/DNA topoisomerase II/histidine kinase"/>
    <property type="match status" value="1"/>
</dbReference>
<feature type="region of interest" description="Disordered" evidence="6">
    <location>
        <begin position="566"/>
        <end position="595"/>
    </location>
</feature>
<dbReference type="InterPro" id="IPR013767">
    <property type="entry name" value="PAS_fold"/>
</dbReference>
<keyword evidence="10" id="KW-1185">Reference proteome</keyword>
<dbReference type="PANTHER" id="PTHR43047">
    <property type="entry name" value="TWO-COMPONENT HISTIDINE PROTEIN KINASE"/>
    <property type="match status" value="1"/>
</dbReference>
<evidence type="ECO:0000259" key="8">
    <source>
        <dbReference type="PROSITE" id="PS50109"/>
    </source>
</evidence>
<dbReference type="InterPro" id="IPR035965">
    <property type="entry name" value="PAS-like_dom_sf"/>
</dbReference>
<dbReference type="GO" id="GO:0006355">
    <property type="term" value="P:regulation of DNA-templated transcription"/>
    <property type="evidence" value="ECO:0007669"/>
    <property type="project" value="InterPro"/>
</dbReference>
<dbReference type="SMART" id="SM00388">
    <property type="entry name" value="HisKA"/>
    <property type="match status" value="1"/>
</dbReference>
<keyword evidence="7" id="KW-0472">Membrane</keyword>
<dbReference type="GO" id="GO:0000155">
    <property type="term" value="F:phosphorelay sensor kinase activity"/>
    <property type="evidence" value="ECO:0007669"/>
    <property type="project" value="InterPro"/>
</dbReference>
<feature type="transmembrane region" description="Helical" evidence="7">
    <location>
        <begin position="119"/>
        <end position="137"/>
    </location>
</feature>
<dbReference type="InterPro" id="IPR036097">
    <property type="entry name" value="HisK_dim/P_sf"/>
</dbReference>
<sequence>MGCVLVLSVENANDDWRDRVAAAFDRFVARDVTDPARRQRQARLFGAILSITILLIILSVPLSATDPAHLAFPFLAGAAGCLLSAMLSASGRETLCAVLTGIFALGFAALILIKDGNATGIAFLIMAVPVVEGWWALRRPLLTGFATTLAAGTAIGVLLTGWTASSGTLWNLTASVGLVLWIGSLLVRMKQPIRTGHDDALNDDVLLRHDLANDLPGAMVIFAPDGELLAASDKLETLLGVDVAHLVGSSFFERIHVGDRVVWLNAIADAREGKDARAVMRIRPAISGEPTFVDISVRLSPEREGRLVGFLMLDPETAQRQNELESLRGEADALASARNRFLASVSHELRTPLNAIIGFADMISSDDMPAQSLERHREYAELISASGGHLLKVVNAILDLSKMEAGAYAIQREQFDPAEALDLPLSIAMQQAGIENVTVSRAGCEALRPLNADRRSVQQILINLLSNAVKFTPAGGKVEVALRDEGKNFIIAVRDTGIGIAEEDLARLGKPFMQLDANGLARQHEGAGLGLSLVKGLAELQGGNMRIESRLGEGTEVTVTIPNLGADEAVPLPNRSGATQSPIDASHDIPQRRTA</sequence>
<reference evidence="10" key="1">
    <citation type="journal article" date="2017" name="Int. J. Syst. Evol. Microbiol.">
        <title>Notoacmeibacter marinus gen. nov., sp. nov., isolated from the gut of a limpet and proposal of Notoacmeibacteraceae fam. nov. in the order Rhizobiales of the class Alphaproteobacteria.</title>
        <authorList>
            <person name="Huang Z."/>
            <person name="Guo F."/>
            <person name="Lai Q."/>
        </authorList>
    </citation>
    <scope>NUCLEOTIDE SEQUENCE [LARGE SCALE GENOMIC DNA]</scope>
    <source>
        <strain evidence="10">XMTR2A4</strain>
    </source>
</reference>
<dbReference type="Pfam" id="PF00989">
    <property type="entry name" value="PAS"/>
    <property type="match status" value="1"/>
</dbReference>
<dbReference type="InterPro" id="IPR005467">
    <property type="entry name" value="His_kinase_dom"/>
</dbReference>
<accession>A0A231UU76</accession>
<dbReference type="InterPro" id="IPR000014">
    <property type="entry name" value="PAS"/>
</dbReference>
<dbReference type="AlphaFoldDB" id="A0A231UU76"/>
<dbReference type="SMART" id="SM00387">
    <property type="entry name" value="HATPase_c"/>
    <property type="match status" value="1"/>
</dbReference>
<evidence type="ECO:0000256" key="6">
    <source>
        <dbReference type="SAM" id="MobiDB-lite"/>
    </source>
</evidence>
<dbReference type="CDD" id="cd16922">
    <property type="entry name" value="HATPase_EvgS-ArcB-TorS-like"/>
    <property type="match status" value="1"/>
</dbReference>
<keyword evidence="7" id="KW-0812">Transmembrane</keyword>
<dbReference type="SUPFAM" id="SSF55785">
    <property type="entry name" value="PYP-like sensor domain (PAS domain)"/>
    <property type="match status" value="1"/>
</dbReference>
<keyword evidence="4" id="KW-0808">Transferase</keyword>
<dbReference type="PRINTS" id="PR00344">
    <property type="entry name" value="BCTRLSENSOR"/>
</dbReference>
<dbReference type="PANTHER" id="PTHR43047:SF72">
    <property type="entry name" value="OSMOSENSING HISTIDINE PROTEIN KINASE SLN1"/>
    <property type="match status" value="1"/>
</dbReference>
<feature type="transmembrane region" description="Helical" evidence="7">
    <location>
        <begin position="144"/>
        <end position="162"/>
    </location>
</feature>
<feature type="transmembrane region" description="Helical" evidence="7">
    <location>
        <begin position="44"/>
        <end position="64"/>
    </location>
</feature>
<dbReference type="InterPro" id="IPR003594">
    <property type="entry name" value="HATPase_dom"/>
</dbReference>
<comment type="caution">
    <text evidence="9">The sequence shown here is derived from an EMBL/GenBank/DDBJ whole genome shotgun (WGS) entry which is preliminary data.</text>
</comment>
<dbReference type="Pfam" id="PF02518">
    <property type="entry name" value="HATPase_c"/>
    <property type="match status" value="1"/>
</dbReference>
<feature type="transmembrane region" description="Helical" evidence="7">
    <location>
        <begin position="94"/>
        <end position="113"/>
    </location>
</feature>
<dbReference type="SUPFAM" id="SSF47384">
    <property type="entry name" value="Homodimeric domain of signal transducing histidine kinase"/>
    <property type="match status" value="1"/>
</dbReference>
<dbReference type="GO" id="GO:0005886">
    <property type="term" value="C:plasma membrane"/>
    <property type="evidence" value="ECO:0007669"/>
    <property type="project" value="TreeGrafter"/>
</dbReference>
<evidence type="ECO:0000256" key="7">
    <source>
        <dbReference type="SAM" id="Phobius"/>
    </source>
</evidence>
<evidence type="ECO:0000256" key="2">
    <source>
        <dbReference type="ARBA" id="ARBA00012438"/>
    </source>
</evidence>
<name>A0A231UU76_9HYPH</name>
<dbReference type="SMART" id="SM00091">
    <property type="entry name" value="PAS"/>
    <property type="match status" value="1"/>
</dbReference>
<organism evidence="9 10">
    <name type="scientific">Notoacmeibacter marinus</name>
    <dbReference type="NCBI Taxonomy" id="1876515"/>
    <lineage>
        <taxon>Bacteria</taxon>
        <taxon>Pseudomonadati</taxon>
        <taxon>Pseudomonadota</taxon>
        <taxon>Alphaproteobacteria</taxon>
        <taxon>Hyphomicrobiales</taxon>
        <taxon>Notoacmeibacteraceae</taxon>
        <taxon>Notoacmeibacter</taxon>
    </lineage>
</organism>
<evidence type="ECO:0000256" key="3">
    <source>
        <dbReference type="ARBA" id="ARBA00022553"/>
    </source>
</evidence>
<keyword evidence="3" id="KW-0597">Phosphoprotein</keyword>
<keyword evidence="7" id="KW-1133">Transmembrane helix</keyword>
<dbReference type="Gene3D" id="3.30.450.20">
    <property type="entry name" value="PAS domain"/>
    <property type="match status" value="1"/>
</dbReference>